<dbReference type="GO" id="GO:0005524">
    <property type="term" value="F:ATP binding"/>
    <property type="evidence" value="ECO:0007669"/>
    <property type="project" value="UniProtKB-KW"/>
</dbReference>
<accession>A0AAU7DLQ9</accession>
<proteinExistence type="inferred from homology"/>
<name>A0AAU7DLQ9_9BACT</name>
<keyword evidence="4" id="KW-0862">Zinc</keyword>
<dbReference type="GO" id="GO:0006424">
    <property type="term" value="P:glutamyl-tRNA aminoacylation"/>
    <property type="evidence" value="ECO:0007669"/>
    <property type="project" value="TreeGrafter"/>
</dbReference>
<dbReference type="AlphaFoldDB" id="A0AAU7DLQ9"/>
<evidence type="ECO:0000256" key="6">
    <source>
        <dbReference type="ARBA" id="ARBA00023146"/>
    </source>
</evidence>
<keyword evidence="3 7" id="KW-0547">Nucleotide-binding</keyword>
<organism evidence="9">
    <name type="scientific">Telmatobacter sp. DSM 110680</name>
    <dbReference type="NCBI Taxonomy" id="3036704"/>
    <lineage>
        <taxon>Bacteria</taxon>
        <taxon>Pseudomonadati</taxon>
        <taxon>Acidobacteriota</taxon>
        <taxon>Terriglobia</taxon>
        <taxon>Terriglobales</taxon>
        <taxon>Acidobacteriaceae</taxon>
        <taxon>Telmatobacter</taxon>
    </lineage>
</organism>
<dbReference type="EMBL" id="CP121196">
    <property type="protein sequence ID" value="XBH18614.1"/>
    <property type="molecule type" value="Genomic_DNA"/>
</dbReference>
<dbReference type="GO" id="GO:0005829">
    <property type="term" value="C:cytosol"/>
    <property type="evidence" value="ECO:0007669"/>
    <property type="project" value="TreeGrafter"/>
</dbReference>
<evidence type="ECO:0000256" key="2">
    <source>
        <dbReference type="ARBA" id="ARBA00022723"/>
    </source>
</evidence>
<evidence type="ECO:0000256" key="1">
    <source>
        <dbReference type="ARBA" id="ARBA00022598"/>
    </source>
</evidence>
<evidence type="ECO:0000256" key="5">
    <source>
        <dbReference type="ARBA" id="ARBA00022840"/>
    </source>
</evidence>
<dbReference type="InterPro" id="IPR000924">
    <property type="entry name" value="Glu/Gln-tRNA-synth"/>
</dbReference>
<gene>
    <name evidence="9" type="primary">gluQRS</name>
    <name evidence="9" type="ORF">P8935_04585</name>
</gene>
<dbReference type="RefSeq" id="WP_348263840.1">
    <property type="nucleotide sequence ID" value="NZ_CP121196.1"/>
</dbReference>
<dbReference type="InterPro" id="IPR049940">
    <property type="entry name" value="GluQ/Sye"/>
</dbReference>
<evidence type="ECO:0000313" key="9">
    <source>
        <dbReference type="EMBL" id="XBH18614.1"/>
    </source>
</evidence>
<reference evidence="9" key="1">
    <citation type="submission" date="2023-03" db="EMBL/GenBank/DDBJ databases">
        <title>Edaphobacter sp.</title>
        <authorList>
            <person name="Huber K.J."/>
            <person name="Papendorf J."/>
            <person name="Pilke C."/>
            <person name="Bunk B."/>
            <person name="Sproeer C."/>
            <person name="Pester M."/>
        </authorList>
    </citation>
    <scope>NUCLEOTIDE SEQUENCE</scope>
    <source>
        <strain evidence="9">DSM 110680</strain>
    </source>
</reference>
<dbReference type="InterPro" id="IPR014729">
    <property type="entry name" value="Rossmann-like_a/b/a_fold"/>
</dbReference>
<dbReference type="PROSITE" id="PS00178">
    <property type="entry name" value="AA_TRNA_LIGASE_I"/>
    <property type="match status" value="1"/>
</dbReference>
<protein>
    <submittedName>
        <fullName evidence="9">tRNA glutamyl-Q(34) synthetase GluQRS</fullName>
        <ecNumber evidence="9">6.1.1.-</ecNumber>
    </submittedName>
</protein>
<dbReference type="InterPro" id="IPR020058">
    <property type="entry name" value="Glu/Gln-tRNA-synth_Ib_cat-dom"/>
</dbReference>
<keyword evidence="6 7" id="KW-0030">Aminoacyl-tRNA synthetase</keyword>
<dbReference type="InterPro" id="IPR001412">
    <property type="entry name" value="aa-tRNA-synth_I_CS"/>
</dbReference>
<keyword evidence="5 7" id="KW-0067">ATP-binding</keyword>
<evidence type="ECO:0000256" key="3">
    <source>
        <dbReference type="ARBA" id="ARBA00022741"/>
    </source>
</evidence>
<keyword evidence="7" id="KW-0648">Protein biosynthesis</keyword>
<feature type="domain" description="Glutamyl/glutaminyl-tRNA synthetase class Ib catalytic" evidence="8">
    <location>
        <begin position="13"/>
        <end position="283"/>
    </location>
</feature>
<dbReference type="NCBIfam" id="NF004315">
    <property type="entry name" value="PRK05710.1-4"/>
    <property type="match status" value="1"/>
</dbReference>
<dbReference type="GO" id="GO:0004818">
    <property type="term" value="F:glutamate-tRNA ligase activity"/>
    <property type="evidence" value="ECO:0007669"/>
    <property type="project" value="TreeGrafter"/>
</dbReference>
<comment type="similarity">
    <text evidence="7">Belongs to the class-I aminoacyl-tRNA synthetase family.</text>
</comment>
<evidence type="ECO:0000256" key="7">
    <source>
        <dbReference type="RuleBase" id="RU363037"/>
    </source>
</evidence>
<dbReference type="EC" id="6.1.1.-" evidence="9"/>
<evidence type="ECO:0000256" key="4">
    <source>
        <dbReference type="ARBA" id="ARBA00022833"/>
    </source>
</evidence>
<dbReference type="PANTHER" id="PTHR43311">
    <property type="entry name" value="GLUTAMATE--TRNA LIGASE"/>
    <property type="match status" value="1"/>
</dbReference>
<dbReference type="PRINTS" id="PR00987">
    <property type="entry name" value="TRNASYNTHGLU"/>
</dbReference>
<evidence type="ECO:0000259" key="8">
    <source>
        <dbReference type="Pfam" id="PF00749"/>
    </source>
</evidence>
<keyword evidence="2" id="KW-0479">Metal-binding</keyword>
<dbReference type="Gene3D" id="3.40.50.620">
    <property type="entry name" value="HUPs"/>
    <property type="match status" value="1"/>
</dbReference>
<sequence length="296" mass="32751">MDRRSSFVPSGYRGRLAPSPTGYLHIGHARTFCTAWKRARAAGGALVMRMEDLDRERSRAEHAEAALEDLNWLGLHWDEGPDVGGPFGPYTQSERTDIYLAAWRRLHEGGFIYPCLCSRKDMAASLGAPHESAGRGQDAEDEPVYPGTCRTLDASACGASGEAGPRGLNWRLRVPDGEAVEFEDGNMGRQRFVAGIDFGDFLIWRRDGVPSYQLACVADDAAMRITEVVRGADLLKSTARQILLNRALDLQDPQWFHCALSVDGQGRRLAKRHDALSIRELRRRGRKSDEVLGSAV</sequence>
<dbReference type="Pfam" id="PF00749">
    <property type="entry name" value="tRNA-synt_1c"/>
    <property type="match status" value="1"/>
</dbReference>
<dbReference type="SUPFAM" id="SSF52374">
    <property type="entry name" value="Nucleotidylyl transferase"/>
    <property type="match status" value="1"/>
</dbReference>
<dbReference type="PANTHER" id="PTHR43311:SF1">
    <property type="entry name" value="GLUTAMYL-Q TRNA(ASP) SYNTHETASE"/>
    <property type="match status" value="1"/>
</dbReference>
<keyword evidence="1 7" id="KW-0436">Ligase</keyword>